<evidence type="ECO:0000256" key="1">
    <source>
        <dbReference type="SAM" id="MobiDB-lite"/>
    </source>
</evidence>
<organism evidence="3 4">
    <name type="scientific">Polarella glacialis</name>
    <name type="common">Dinoflagellate</name>
    <dbReference type="NCBI Taxonomy" id="89957"/>
    <lineage>
        <taxon>Eukaryota</taxon>
        <taxon>Sar</taxon>
        <taxon>Alveolata</taxon>
        <taxon>Dinophyceae</taxon>
        <taxon>Suessiales</taxon>
        <taxon>Suessiaceae</taxon>
        <taxon>Polarella</taxon>
    </lineage>
</organism>
<keyword evidence="2" id="KW-0472">Membrane</keyword>
<feature type="compositionally biased region" description="Basic and acidic residues" evidence="1">
    <location>
        <begin position="122"/>
        <end position="147"/>
    </location>
</feature>
<feature type="compositionally biased region" description="Low complexity" evidence="1">
    <location>
        <begin position="210"/>
        <end position="225"/>
    </location>
</feature>
<feature type="non-terminal residue" evidence="3">
    <location>
        <position position="361"/>
    </location>
</feature>
<evidence type="ECO:0000313" key="4">
    <source>
        <dbReference type="Proteomes" id="UP000626109"/>
    </source>
</evidence>
<feature type="transmembrane region" description="Helical" evidence="2">
    <location>
        <begin position="327"/>
        <end position="360"/>
    </location>
</feature>
<sequence length="361" mass="38142">MLNQEFWLQQKRREAEKAKAAALGQPPGLAAAAQGPWNQMGSMPGAGMVRPPMMMMRPPGPGILGSNMIAGMPWVAPRRLGSEMIVDRLHKDWNSDDEDIDEYGRKKRRKTEKGSAASSKGKANDKAEEKGDGEEPAKDSKEKEPVPSKKTSKLSEKQQAALDRLRARAVKPPPPKEPEPAAADHQLLSMLSEAAASQGEMTPQLPPPHFLQLPTPHLPQMQLSHLPPPPPAPPASFDGGLNQGLNQAFAPSADADDLGVEDLLRQAESAAAAAAGGEAGEEATFAGGPWQSHSQHGMMFPAGSSESAAADTEHLAPPFSLPSSTMGGYILVVIFVDVSVVVVVVVFVVVAVVVGVVVVVV</sequence>
<comment type="caution">
    <text evidence="3">The sequence shown here is derived from an EMBL/GenBank/DDBJ whole genome shotgun (WGS) entry which is preliminary data.</text>
</comment>
<dbReference type="AlphaFoldDB" id="A0A813K7I7"/>
<name>A0A813K7I7_POLGL</name>
<dbReference type="Proteomes" id="UP000626109">
    <property type="component" value="Unassembled WGS sequence"/>
</dbReference>
<keyword evidence="2" id="KW-1133">Transmembrane helix</keyword>
<proteinExistence type="predicted"/>
<evidence type="ECO:0000313" key="3">
    <source>
        <dbReference type="EMBL" id="CAE8694668.1"/>
    </source>
</evidence>
<feature type="compositionally biased region" description="Low complexity" evidence="1">
    <location>
        <begin position="20"/>
        <end position="34"/>
    </location>
</feature>
<protein>
    <submittedName>
        <fullName evidence="3">Uncharacterized protein</fullName>
    </submittedName>
</protein>
<reference evidence="3" key="1">
    <citation type="submission" date="2021-02" db="EMBL/GenBank/DDBJ databases">
        <authorList>
            <person name="Dougan E. K."/>
            <person name="Rhodes N."/>
            <person name="Thang M."/>
            <person name="Chan C."/>
        </authorList>
    </citation>
    <scope>NUCLEOTIDE SEQUENCE</scope>
</reference>
<keyword evidence="2" id="KW-0812">Transmembrane</keyword>
<feature type="region of interest" description="Disordered" evidence="1">
    <location>
        <begin position="195"/>
        <end position="247"/>
    </location>
</feature>
<evidence type="ECO:0000256" key="2">
    <source>
        <dbReference type="SAM" id="Phobius"/>
    </source>
</evidence>
<dbReference type="EMBL" id="CAJNNW010028103">
    <property type="protein sequence ID" value="CAE8694668.1"/>
    <property type="molecule type" value="Genomic_DNA"/>
</dbReference>
<accession>A0A813K7I7</accession>
<gene>
    <name evidence="3" type="ORF">PGLA2088_LOCUS28964</name>
</gene>
<feature type="region of interest" description="Disordered" evidence="1">
    <location>
        <begin position="17"/>
        <end position="36"/>
    </location>
</feature>
<feature type="region of interest" description="Disordered" evidence="1">
    <location>
        <begin position="105"/>
        <end position="183"/>
    </location>
</feature>